<dbReference type="AlphaFoldDB" id="A0A7C9EWN1"/>
<dbReference type="InterPro" id="IPR051859">
    <property type="entry name" value="DCAF"/>
</dbReference>
<evidence type="ECO:0000256" key="3">
    <source>
        <dbReference type="ARBA" id="ARBA00061298"/>
    </source>
</evidence>
<dbReference type="InterPro" id="IPR001680">
    <property type="entry name" value="WD40_rpt"/>
</dbReference>
<dbReference type="GO" id="GO:0080008">
    <property type="term" value="C:Cul4-RING E3 ubiquitin ligase complex"/>
    <property type="evidence" value="ECO:0007669"/>
    <property type="project" value="TreeGrafter"/>
</dbReference>
<dbReference type="SUPFAM" id="SSF50978">
    <property type="entry name" value="WD40 repeat-like"/>
    <property type="match status" value="1"/>
</dbReference>
<evidence type="ECO:0000256" key="1">
    <source>
        <dbReference type="ARBA" id="ARBA00022574"/>
    </source>
</evidence>
<feature type="repeat" description="WD" evidence="4">
    <location>
        <begin position="208"/>
        <end position="242"/>
    </location>
</feature>
<feature type="repeat" description="WD" evidence="4">
    <location>
        <begin position="243"/>
        <end position="276"/>
    </location>
</feature>
<accession>A0A7C9EWN1</accession>
<protein>
    <recommendedName>
        <fullName evidence="6">LEC14B homolog</fullName>
    </recommendedName>
</protein>
<evidence type="ECO:0000256" key="4">
    <source>
        <dbReference type="PROSITE-ProRule" id="PRU00221"/>
    </source>
</evidence>
<dbReference type="EMBL" id="GISG01289389">
    <property type="protein sequence ID" value="MBA4681120.1"/>
    <property type="molecule type" value="Transcribed_RNA"/>
</dbReference>
<dbReference type="FunFam" id="2.130.10.10:FF:000557">
    <property type="entry name" value="WD repeat protein"/>
    <property type="match status" value="1"/>
</dbReference>
<comment type="similarity">
    <text evidence="3">Belongs to the WD repeat LEC14B family.</text>
</comment>
<dbReference type="EMBL" id="GISG01289390">
    <property type="protein sequence ID" value="MBA4681121.1"/>
    <property type="molecule type" value="Transcribed_RNA"/>
</dbReference>
<reference evidence="5" key="2">
    <citation type="submission" date="2020-07" db="EMBL/GenBank/DDBJ databases">
        <authorList>
            <person name="Vera ALvarez R."/>
            <person name="Arias-Moreno D.M."/>
            <person name="Jimenez-Jacinto V."/>
            <person name="Jimenez-Bremont J.F."/>
            <person name="Swaminathan K."/>
            <person name="Moose S.P."/>
            <person name="Guerrero-Gonzalez M.L."/>
            <person name="Marino-Ramirez L."/>
            <person name="Landsman D."/>
            <person name="Rodriguez-Kessler M."/>
            <person name="Delgado-Sanchez P."/>
        </authorList>
    </citation>
    <scope>NUCLEOTIDE SEQUENCE</scope>
    <source>
        <tissue evidence="5">Cladode</tissue>
    </source>
</reference>
<dbReference type="PROSITE" id="PS50294">
    <property type="entry name" value="WD_REPEATS_REGION"/>
    <property type="match status" value="2"/>
</dbReference>
<keyword evidence="1 4" id="KW-0853">WD repeat</keyword>
<proteinExistence type="inferred from homology"/>
<dbReference type="GO" id="GO:0043161">
    <property type="term" value="P:proteasome-mediated ubiquitin-dependent protein catabolic process"/>
    <property type="evidence" value="ECO:0007669"/>
    <property type="project" value="TreeGrafter"/>
</dbReference>
<dbReference type="Pfam" id="PF00400">
    <property type="entry name" value="WD40"/>
    <property type="match status" value="5"/>
</dbReference>
<dbReference type="PROSITE" id="PS50082">
    <property type="entry name" value="WD_REPEATS_2"/>
    <property type="match status" value="3"/>
</dbReference>
<reference evidence="5" key="1">
    <citation type="journal article" date="2013" name="J. Plant Res.">
        <title>Effect of fungi and light on seed germination of three Opuntia species from semiarid lands of central Mexico.</title>
        <authorList>
            <person name="Delgado-Sanchez P."/>
            <person name="Jimenez-Bremont J.F."/>
            <person name="Guerrero-Gonzalez Mde L."/>
            <person name="Flores J."/>
        </authorList>
    </citation>
    <scope>NUCLEOTIDE SEQUENCE</scope>
    <source>
        <tissue evidence="5">Cladode</tissue>
    </source>
</reference>
<name>A0A7C9EWN1_OPUST</name>
<sequence>MYEPSKFYDDRTASSGVETSTSTNIFDHEIVHLTKLRSGPSKHLSKMVNGKSKNLISPVKMLAAREANYLRRSNFSAADSCHLLSRYLPTSGPFMVDQMDSRAYVSQFSGDGSLLVAGFQDSNIRVYNAENGWNLQKDILAKSLRWTITDTSLSPDQRYLVYSSMSPIVHIVNVGSAVTKSLANVTEIHEGLNFSTGVDEDEEDLFGIFSVKFSIDGRELVAGSSDHSIYVYDLVANKCTLRIVAHEDDVNTVCFADESGNLMYSGSDDGFCKVWDRRCLNPRGRPAGTLIGHLEGITFIDSRGDGRYFISNGKDQTIKLWDIRKMSSNKIGAPGQHFKDFDYRWMEYPAKLRGIKHPNDQSLTTYRGHSVLRTLIRCHFSPEYSTGQKYIYTGSNDGAVYIYDVVTGALVSKLDHHETTVRDCSWHPAYPMIVSSSWDGTVIRSEFRGDDDALPPPFKRRSFRRRRFL</sequence>
<dbReference type="PANTHER" id="PTHR19847">
    <property type="entry name" value="DDB1- AND CUL4-ASSOCIATED FACTOR 11"/>
    <property type="match status" value="1"/>
</dbReference>
<dbReference type="PRINTS" id="PR00320">
    <property type="entry name" value="GPROTEINBRPT"/>
</dbReference>
<feature type="repeat" description="WD" evidence="4">
    <location>
        <begin position="290"/>
        <end position="331"/>
    </location>
</feature>
<evidence type="ECO:0000313" key="5">
    <source>
        <dbReference type="EMBL" id="MBA4681121.1"/>
    </source>
</evidence>
<dbReference type="Gene3D" id="2.130.10.10">
    <property type="entry name" value="YVTN repeat-like/Quinoprotein amine dehydrogenase"/>
    <property type="match status" value="3"/>
</dbReference>
<dbReference type="FunFam" id="2.130.10.10:FF:000492">
    <property type="entry name" value="LEC14B homolog isoform X2"/>
    <property type="match status" value="1"/>
</dbReference>
<dbReference type="InterPro" id="IPR020472">
    <property type="entry name" value="WD40_PAC1"/>
</dbReference>
<organism evidence="5">
    <name type="scientific">Opuntia streptacantha</name>
    <name type="common">Prickly pear cactus</name>
    <name type="synonym">Opuntia cardona</name>
    <dbReference type="NCBI Taxonomy" id="393608"/>
    <lineage>
        <taxon>Eukaryota</taxon>
        <taxon>Viridiplantae</taxon>
        <taxon>Streptophyta</taxon>
        <taxon>Embryophyta</taxon>
        <taxon>Tracheophyta</taxon>
        <taxon>Spermatophyta</taxon>
        <taxon>Magnoliopsida</taxon>
        <taxon>eudicotyledons</taxon>
        <taxon>Gunneridae</taxon>
        <taxon>Pentapetalae</taxon>
        <taxon>Caryophyllales</taxon>
        <taxon>Cactineae</taxon>
        <taxon>Cactaceae</taxon>
        <taxon>Opuntioideae</taxon>
        <taxon>Opuntia</taxon>
    </lineage>
</organism>
<dbReference type="PANTHER" id="PTHR19847:SF27">
    <property type="entry name" value="LEC14B HOMOLOG"/>
    <property type="match status" value="1"/>
</dbReference>
<dbReference type="SMART" id="SM00320">
    <property type="entry name" value="WD40"/>
    <property type="match status" value="6"/>
</dbReference>
<keyword evidence="2" id="KW-0677">Repeat</keyword>
<dbReference type="InterPro" id="IPR036322">
    <property type="entry name" value="WD40_repeat_dom_sf"/>
</dbReference>
<evidence type="ECO:0000256" key="2">
    <source>
        <dbReference type="ARBA" id="ARBA00022737"/>
    </source>
</evidence>
<dbReference type="InterPro" id="IPR015943">
    <property type="entry name" value="WD40/YVTN_repeat-like_dom_sf"/>
</dbReference>
<evidence type="ECO:0008006" key="6">
    <source>
        <dbReference type="Google" id="ProtNLM"/>
    </source>
</evidence>